<dbReference type="GO" id="GO:0003919">
    <property type="term" value="F:FMN adenylyltransferase activity"/>
    <property type="evidence" value="ECO:0007669"/>
    <property type="project" value="UniProtKB-EC"/>
</dbReference>
<evidence type="ECO:0000256" key="2">
    <source>
        <dbReference type="ARBA" id="ARBA00010214"/>
    </source>
</evidence>
<dbReference type="GO" id="GO:0008531">
    <property type="term" value="F:riboflavin kinase activity"/>
    <property type="evidence" value="ECO:0007669"/>
    <property type="project" value="TreeGrafter"/>
</dbReference>
<keyword evidence="8" id="KW-0547">Nucleotide-binding</keyword>
<protein>
    <recommendedName>
        <fullName evidence="3">FAD synthase</fullName>
        <ecNumber evidence="3">2.7.7.2</ecNumber>
    </recommendedName>
</protein>
<keyword evidence="9" id="KW-0274">FAD</keyword>
<dbReference type="GO" id="GO:0006747">
    <property type="term" value="P:FAD biosynthetic process"/>
    <property type="evidence" value="ECO:0007669"/>
    <property type="project" value="UniProtKB-UniPathway"/>
</dbReference>
<dbReference type="FunFam" id="3.40.50.620:FF:000021">
    <property type="entry name" value="Riboflavin biosynthesis protein"/>
    <property type="match status" value="1"/>
</dbReference>
<dbReference type="EMBL" id="LQNT01000009">
    <property type="protein sequence ID" value="KZE38993.1"/>
    <property type="molecule type" value="Genomic_DNA"/>
</dbReference>
<dbReference type="InterPro" id="IPR015864">
    <property type="entry name" value="FAD_synthase"/>
</dbReference>
<dbReference type="GO" id="GO:0009231">
    <property type="term" value="P:riboflavin biosynthetic process"/>
    <property type="evidence" value="ECO:0007669"/>
    <property type="project" value="InterPro"/>
</dbReference>
<evidence type="ECO:0000256" key="7">
    <source>
        <dbReference type="ARBA" id="ARBA00022695"/>
    </source>
</evidence>
<feature type="domain" description="FAD synthetase" evidence="12">
    <location>
        <begin position="15"/>
        <end position="169"/>
    </location>
</feature>
<dbReference type="OrthoDB" id="9803667at2"/>
<evidence type="ECO:0000256" key="1">
    <source>
        <dbReference type="ARBA" id="ARBA00004726"/>
    </source>
</evidence>
<organism evidence="13 14">
    <name type="scientific">Bhargavaea cecembensis</name>
    <dbReference type="NCBI Taxonomy" id="394098"/>
    <lineage>
        <taxon>Bacteria</taxon>
        <taxon>Bacillati</taxon>
        <taxon>Bacillota</taxon>
        <taxon>Bacilli</taxon>
        <taxon>Bacillales</taxon>
        <taxon>Caryophanaceae</taxon>
        <taxon>Bhargavaea</taxon>
    </lineage>
</organism>
<sequence>MKTISLNHRNLSGWQQQEEPTVMALGCFDGLHHGHERVIQTALRKAREKNLKTSVMTFFPHPRTVLPGRKREFHYLMPQQEKEARLREMGVDTLYVVEFDKKFASLHPEQFVSDYLLGLGVVHAVAGFDFSYGSRGAGNMDRLTADSGYRIGVTKVEKVGIGDQKISSTLIRETLLHGKVEDIPMLLGRPYELTCSSAGETFIPHPHFTIPAPGTYEVSLKTGKTCIRTELTVCERGQLSCRSKLPSLIEGSCSVIWHRALPEERQIQSTYRSVQYGY</sequence>
<reference evidence="13 14" key="1">
    <citation type="submission" date="2016-01" db="EMBL/GenBank/DDBJ databases">
        <title>Whole genome sequencing of Bhargavaea cecembensis T14.</title>
        <authorList>
            <person name="Hong K.W."/>
        </authorList>
    </citation>
    <scope>NUCLEOTIDE SEQUENCE [LARGE SCALE GENOMIC DNA]</scope>
    <source>
        <strain evidence="13 14">T14</strain>
    </source>
</reference>
<dbReference type="CDD" id="cd02064">
    <property type="entry name" value="FAD_synthetase_N"/>
    <property type="match status" value="1"/>
</dbReference>
<keyword evidence="10" id="KW-0067">ATP-binding</keyword>
<dbReference type="GO" id="GO:0005524">
    <property type="term" value="F:ATP binding"/>
    <property type="evidence" value="ECO:0007669"/>
    <property type="project" value="UniProtKB-KW"/>
</dbReference>
<proteinExistence type="inferred from homology"/>
<dbReference type="AlphaFoldDB" id="A0A161SMB2"/>
<comment type="pathway">
    <text evidence="1">Cofactor biosynthesis; FAD biosynthesis; FAD from FMN: step 1/1.</text>
</comment>
<comment type="catalytic activity">
    <reaction evidence="11">
        <text>FMN + ATP + H(+) = FAD + diphosphate</text>
        <dbReference type="Rhea" id="RHEA:17237"/>
        <dbReference type="ChEBI" id="CHEBI:15378"/>
        <dbReference type="ChEBI" id="CHEBI:30616"/>
        <dbReference type="ChEBI" id="CHEBI:33019"/>
        <dbReference type="ChEBI" id="CHEBI:57692"/>
        <dbReference type="ChEBI" id="CHEBI:58210"/>
        <dbReference type="EC" id="2.7.7.2"/>
    </reaction>
</comment>
<keyword evidence="6" id="KW-0808">Transferase</keyword>
<gene>
    <name evidence="13" type="ORF">AV656_08840</name>
</gene>
<accession>A0A161SMB2</accession>
<evidence type="ECO:0000256" key="4">
    <source>
        <dbReference type="ARBA" id="ARBA00022630"/>
    </source>
</evidence>
<dbReference type="PANTHER" id="PTHR22749">
    <property type="entry name" value="RIBOFLAVIN KINASE/FMN ADENYLYLTRANSFERASE"/>
    <property type="match status" value="1"/>
</dbReference>
<dbReference type="Proteomes" id="UP000076490">
    <property type="component" value="Unassembled WGS sequence"/>
</dbReference>
<dbReference type="SUPFAM" id="SSF52374">
    <property type="entry name" value="Nucleotidylyl transferase"/>
    <property type="match status" value="1"/>
</dbReference>
<dbReference type="Gene3D" id="3.40.50.620">
    <property type="entry name" value="HUPs"/>
    <property type="match status" value="1"/>
</dbReference>
<keyword evidence="5" id="KW-0288">FMN</keyword>
<comment type="similarity">
    <text evidence="2">Belongs to the RibF family.</text>
</comment>
<evidence type="ECO:0000256" key="8">
    <source>
        <dbReference type="ARBA" id="ARBA00022741"/>
    </source>
</evidence>
<evidence type="ECO:0000256" key="6">
    <source>
        <dbReference type="ARBA" id="ARBA00022679"/>
    </source>
</evidence>
<dbReference type="EC" id="2.7.7.2" evidence="3"/>
<comment type="caution">
    <text evidence="13">The sequence shown here is derived from an EMBL/GenBank/DDBJ whole genome shotgun (WGS) entry which is preliminary data.</text>
</comment>
<evidence type="ECO:0000256" key="11">
    <source>
        <dbReference type="ARBA" id="ARBA00049494"/>
    </source>
</evidence>
<dbReference type="UniPathway" id="UPA00277">
    <property type="reaction ID" value="UER00407"/>
</dbReference>
<evidence type="ECO:0000256" key="9">
    <source>
        <dbReference type="ARBA" id="ARBA00022827"/>
    </source>
</evidence>
<dbReference type="PANTHER" id="PTHR22749:SF6">
    <property type="entry name" value="RIBOFLAVIN KINASE"/>
    <property type="match status" value="1"/>
</dbReference>
<evidence type="ECO:0000313" key="13">
    <source>
        <dbReference type="EMBL" id="KZE38993.1"/>
    </source>
</evidence>
<keyword evidence="4" id="KW-0285">Flavoprotein</keyword>
<evidence type="ECO:0000256" key="5">
    <source>
        <dbReference type="ARBA" id="ARBA00022643"/>
    </source>
</evidence>
<evidence type="ECO:0000256" key="10">
    <source>
        <dbReference type="ARBA" id="ARBA00022840"/>
    </source>
</evidence>
<evidence type="ECO:0000256" key="3">
    <source>
        <dbReference type="ARBA" id="ARBA00012393"/>
    </source>
</evidence>
<keyword evidence="7" id="KW-0548">Nucleotidyltransferase</keyword>
<name>A0A161SMB2_9BACL</name>
<evidence type="ECO:0000259" key="12">
    <source>
        <dbReference type="Pfam" id="PF06574"/>
    </source>
</evidence>
<dbReference type="InterPro" id="IPR014729">
    <property type="entry name" value="Rossmann-like_a/b/a_fold"/>
</dbReference>
<dbReference type="Pfam" id="PF06574">
    <property type="entry name" value="FAD_syn"/>
    <property type="match status" value="1"/>
</dbReference>
<dbReference type="GO" id="GO:0009398">
    <property type="term" value="P:FMN biosynthetic process"/>
    <property type="evidence" value="ECO:0007669"/>
    <property type="project" value="TreeGrafter"/>
</dbReference>
<dbReference type="RefSeq" id="WP_063181080.1">
    <property type="nucleotide sequence ID" value="NZ_LQNT01000009.1"/>
</dbReference>
<evidence type="ECO:0000313" key="14">
    <source>
        <dbReference type="Proteomes" id="UP000076490"/>
    </source>
</evidence>
<dbReference type="InterPro" id="IPR023468">
    <property type="entry name" value="Riboflavin_kinase"/>
</dbReference>